<accession>A0A8H7ZUH4</accession>
<proteinExistence type="predicted"/>
<feature type="region of interest" description="Disordered" evidence="1">
    <location>
        <begin position="1"/>
        <end position="21"/>
    </location>
</feature>
<sequence>MAALPEAGSAAGWREGGLQRRPSKAAEMSIDALRSRFAAVALTRDLDIAEIQRVRPEAAEKKLLVANRGVRTHDRHG</sequence>
<dbReference type="EMBL" id="JAEFCI010007130">
    <property type="protein sequence ID" value="KAG5459258.1"/>
    <property type="molecule type" value="Genomic_DNA"/>
</dbReference>
<comment type="caution">
    <text evidence="2">The sequence shown here is derived from an EMBL/GenBank/DDBJ whole genome shotgun (WGS) entry which is preliminary data.</text>
</comment>
<evidence type="ECO:0000313" key="3">
    <source>
        <dbReference type="Proteomes" id="UP000673691"/>
    </source>
</evidence>
<name>A0A8H7ZUH4_9FUNG</name>
<gene>
    <name evidence="2" type="ORF">BJ554DRAFT_356</name>
</gene>
<protein>
    <submittedName>
        <fullName evidence="2">Uncharacterized protein</fullName>
    </submittedName>
</protein>
<dbReference type="Proteomes" id="UP000673691">
    <property type="component" value="Unassembled WGS sequence"/>
</dbReference>
<organism evidence="2 3">
    <name type="scientific">Olpidium bornovanus</name>
    <dbReference type="NCBI Taxonomy" id="278681"/>
    <lineage>
        <taxon>Eukaryota</taxon>
        <taxon>Fungi</taxon>
        <taxon>Fungi incertae sedis</taxon>
        <taxon>Olpidiomycota</taxon>
        <taxon>Olpidiomycotina</taxon>
        <taxon>Olpidiomycetes</taxon>
        <taxon>Olpidiales</taxon>
        <taxon>Olpidiaceae</taxon>
        <taxon>Olpidium</taxon>
    </lineage>
</organism>
<reference evidence="2 3" key="1">
    <citation type="journal article" name="Sci. Rep.">
        <title>Genome-scale phylogenetic analyses confirm Olpidium as the closest living zoosporic fungus to the non-flagellated, terrestrial fungi.</title>
        <authorList>
            <person name="Chang Y."/>
            <person name="Rochon D."/>
            <person name="Sekimoto S."/>
            <person name="Wang Y."/>
            <person name="Chovatia M."/>
            <person name="Sandor L."/>
            <person name="Salamov A."/>
            <person name="Grigoriev I.V."/>
            <person name="Stajich J.E."/>
            <person name="Spatafora J.W."/>
        </authorList>
    </citation>
    <scope>NUCLEOTIDE SEQUENCE [LARGE SCALE GENOMIC DNA]</scope>
    <source>
        <strain evidence="2">S191</strain>
    </source>
</reference>
<evidence type="ECO:0000256" key="1">
    <source>
        <dbReference type="SAM" id="MobiDB-lite"/>
    </source>
</evidence>
<evidence type="ECO:0000313" key="2">
    <source>
        <dbReference type="EMBL" id="KAG5459258.1"/>
    </source>
</evidence>
<keyword evidence="3" id="KW-1185">Reference proteome</keyword>
<dbReference type="AlphaFoldDB" id="A0A8H7ZUH4"/>